<accession>A0A0E9PQW3</accession>
<reference evidence="1" key="2">
    <citation type="journal article" date="2015" name="Fish Shellfish Immunol.">
        <title>Early steps in the European eel (Anguilla anguilla)-Vibrio vulnificus interaction in the gills: Role of the RtxA13 toxin.</title>
        <authorList>
            <person name="Callol A."/>
            <person name="Pajuelo D."/>
            <person name="Ebbesson L."/>
            <person name="Teles M."/>
            <person name="MacKenzie S."/>
            <person name="Amaro C."/>
        </authorList>
    </citation>
    <scope>NUCLEOTIDE SEQUENCE</scope>
</reference>
<name>A0A0E9PQW3_ANGAN</name>
<sequence length="34" mass="3629">MLVFFVCVNGSACGISLRCRSSFPCAVVQHGVLQ</sequence>
<proteinExistence type="predicted"/>
<protein>
    <submittedName>
        <fullName evidence="1">Uncharacterized protein</fullName>
    </submittedName>
</protein>
<dbReference type="EMBL" id="GBXM01101885">
    <property type="protein sequence ID" value="JAH06692.1"/>
    <property type="molecule type" value="Transcribed_RNA"/>
</dbReference>
<reference evidence="1" key="1">
    <citation type="submission" date="2014-11" db="EMBL/GenBank/DDBJ databases">
        <authorList>
            <person name="Amaro Gonzalez C."/>
        </authorList>
    </citation>
    <scope>NUCLEOTIDE SEQUENCE</scope>
</reference>
<dbReference type="AlphaFoldDB" id="A0A0E9PQW3"/>
<organism evidence="1">
    <name type="scientific">Anguilla anguilla</name>
    <name type="common">European freshwater eel</name>
    <name type="synonym">Muraena anguilla</name>
    <dbReference type="NCBI Taxonomy" id="7936"/>
    <lineage>
        <taxon>Eukaryota</taxon>
        <taxon>Metazoa</taxon>
        <taxon>Chordata</taxon>
        <taxon>Craniata</taxon>
        <taxon>Vertebrata</taxon>
        <taxon>Euteleostomi</taxon>
        <taxon>Actinopterygii</taxon>
        <taxon>Neopterygii</taxon>
        <taxon>Teleostei</taxon>
        <taxon>Anguilliformes</taxon>
        <taxon>Anguillidae</taxon>
        <taxon>Anguilla</taxon>
    </lineage>
</organism>
<evidence type="ECO:0000313" key="1">
    <source>
        <dbReference type="EMBL" id="JAH06692.1"/>
    </source>
</evidence>